<dbReference type="EMBL" id="AGRW01000055">
    <property type="protein sequence ID" value="EIC00390.1"/>
    <property type="molecule type" value="Genomic_DNA"/>
</dbReference>
<name>H7EPI9_9SPIR</name>
<evidence type="ECO:0000256" key="7">
    <source>
        <dbReference type="SAM" id="Phobius"/>
    </source>
</evidence>
<feature type="transmembrane region" description="Helical" evidence="7">
    <location>
        <begin position="334"/>
        <end position="367"/>
    </location>
</feature>
<dbReference type="STRING" id="907348.TresaDRAFT_0484"/>
<dbReference type="PATRIC" id="fig|907348.3.peg.2890"/>
<feature type="transmembrane region" description="Helical" evidence="7">
    <location>
        <begin position="387"/>
        <end position="409"/>
    </location>
</feature>
<evidence type="ECO:0000256" key="1">
    <source>
        <dbReference type="ARBA" id="ARBA00004651"/>
    </source>
</evidence>
<proteinExistence type="inferred from homology"/>
<dbReference type="PANTHER" id="PTHR30572:SF4">
    <property type="entry name" value="ABC TRANSPORTER PERMEASE YTRF"/>
    <property type="match status" value="1"/>
</dbReference>
<evidence type="ECO:0000313" key="11">
    <source>
        <dbReference type="Proteomes" id="UP000003571"/>
    </source>
</evidence>
<keyword evidence="11" id="KW-1185">Reference proteome</keyword>
<accession>H7EPI9</accession>
<dbReference type="OrthoDB" id="356133at2"/>
<evidence type="ECO:0000313" key="10">
    <source>
        <dbReference type="EMBL" id="EIC00390.1"/>
    </source>
</evidence>
<evidence type="ECO:0000256" key="5">
    <source>
        <dbReference type="ARBA" id="ARBA00023136"/>
    </source>
</evidence>
<dbReference type="InterPro" id="IPR050250">
    <property type="entry name" value="Macrolide_Exporter_MacB"/>
</dbReference>
<dbReference type="Pfam" id="PF12704">
    <property type="entry name" value="MacB_PCD"/>
    <property type="match status" value="1"/>
</dbReference>
<dbReference type="AlphaFoldDB" id="H7EPI9"/>
<dbReference type="InterPro" id="IPR025857">
    <property type="entry name" value="MacB_PCD"/>
</dbReference>
<comment type="caution">
    <text evidence="10">The sequence shown here is derived from an EMBL/GenBank/DDBJ whole genome shotgun (WGS) entry which is preliminary data.</text>
</comment>
<keyword evidence="4 7" id="KW-1133">Transmembrane helix</keyword>
<evidence type="ECO:0000259" key="9">
    <source>
        <dbReference type="Pfam" id="PF12704"/>
    </source>
</evidence>
<evidence type="ECO:0000256" key="3">
    <source>
        <dbReference type="ARBA" id="ARBA00022692"/>
    </source>
</evidence>
<dbReference type="InterPro" id="IPR003838">
    <property type="entry name" value="ABC3_permease_C"/>
</dbReference>
<reference evidence="10 11" key="1">
    <citation type="submission" date="2011-09" db="EMBL/GenBank/DDBJ databases">
        <title>The draft genome of Treponema saccharophilum DSM 2985.</title>
        <authorList>
            <consortium name="US DOE Joint Genome Institute (JGI-PGF)"/>
            <person name="Lucas S."/>
            <person name="Copeland A."/>
            <person name="Lapidus A."/>
            <person name="Glavina del Rio T."/>
            <person name="Dalin E."/>
            <person name="Tice H."/>
            <person name="Bruce D."/>
            <person name="Goodwin L."/>
            <person name="Pitluck S."/>
            <person name="Peters L."/>
            <person name="Kyrpides N."/>
            <person name="Mavromatis K."/>
            <person name="Ivanova N."/>
            <person name="Markowitz V."/>
            <person name="Cheng J.-F."/>
            <person name="Hugenholtz P."/>
            <person name="Woyke T."/>
            <person name="Wu D."/>
            <person name="Gronow S."/>
            <person name="Wellnitz S."/>
            <person name="Brambilla E."/>
            <person name="Klenk H.-P."/>
            <person name="Eisen J.A."/>
        </authorList>
    </citation>
    <scope>NUCLEOTIDE SEQUENCE [LARGE SCALE GENOMIC DNA]</scope>
    <source>
        <strain evidence="10 11">DSM 2985</strain>
    </source>
</reference>
<feature type="transmembrane region" description="Helical" evidence="7">
    <location>
        <begin position="290"/>
        <end position="313"/>
    </location>
</feature>
<evidence type="ECO:0000256" key="4">
    <source>
        <dbReference type="ARBA" id="ARBA00022989"/>
    </source>
</evidence>
<sequence>MAFMVKMALRSLVFRRRQFSSLFFVCVFGAGVSLASLFLCRGMNAALREKARVYFGGDYVVSGGTSALSIPDAKRITELVRDAFPDGSVVSERFNMLAWSSSLFFDGTEAHVRVINGIDFDSETALLSTMNFSAGGFFSSGEMMARHGILLSRPVSEKLGCTVGSRVTFLTRLPSGFLNTVEFEVTGIFSDSSIFGMYTAYADKSVLMESCGMESGWANRICVQLPEGKTADVEAIREKLSEKIEMFPIVSDKNEFYDMLGSFSVETFAIFPLDAYLGDVEIMEVAMDGVTMFVIIVLVVIVVVGIGSSYKVIVMKRINEIGVYMAIGMGKAAVTGVLSLEAFFLLVAGCAGGLAFSGVICAVMRLFDFSFVPSFDIFLSDGCLNFSFDMLGCAAVIAAVVFVTLLVVVQSVWKSVRIMPVDALANME</sequence>
<dbReference type="RefSeq" id="WP_002706561.1">
    <property type="nucleotide sequence ID" value="NZ_AGRW01000055.1"/>
</dbReference>
<gene>
    <name evidence="10" type="ORF">TresaDRAFT_0484</name>
</gene>
<dbReference type="Proteomes" id="UP000003571">
    <property type="component" value="Unassembled WGS sequence"/>
</dbReference>
<keyword evidence="5 7" id="KW-0472">Membrane</keyword>
<dbReference type="eggNOG" id="COG0577">
    <property type="taxonomic scope" value="Bacteria"/>
</dbReference>
<feature type="domain" description="MacB-like periplasmic core" evidence="9">
    <location>
        <begin position="27"/>
        <end position="240"/>
    </location>
</feature>
<evidence type="ECO:0000256" key="6">
    <source>
        <dbReference type="ARBA" id="ARBA00038076"/>
    </source>
</evidence>
<evidence type="ECO:0000259" key="8">
    <source>
        <dbReference type="Pfam" id="PF02687"/>
    </source>
</evidence>
<evidence type="ECO:0000256" key="2">
    <source>
        <dbReference type="ARBA" id="ARBA00022475"/>
    </source>
</evidence>
<feature type="domain" description="ABC3 transporter permease C-terminal" evidence="8">
    <location>
        <begin position="292"/>
        <end position="418"/>
    </location>
</feature>
<dbReference type="GO" id="GO:0005886">
    <property type="term" value="C:plasma membrane"/>
    <property type="evidence" value="ECO:0007669"/>
    <property type="project" value="UniProtKB-SubCell"/>
</dbReference>
<dbReference type="Pfam" id="PF02687">
    <property type="entry name" value="FtsX"/>
    <property type="match status" value="1"/>
</dbReference>
<protein>
    <submittedName>
        <fullName evidence="10">Uncharacterized protein</fullName>
    </submittedName>
</protein>
<comment type="similarity">
    <text evidence="6">Belongs to the ABC-4 integral membrane protein family.</text>
</comment>
<keyword evidence="2" id="KW-1003">Cell membrane</keyword>
<dbReference type="GO" id="GO:0022857">
    <property type="term" value="F:transmembrane transporter activity"/>
    <property type="evidence" value="ECO:0007669"/>
    <property type="project" value="TreeGrafter"/>
</dbReference>
<comment type="subcellular location">
    <subcellularLocation>
        <location evidence="1">Cell membrane</location>
        <topology evidence="1">Multi-pass membrane protein</topology>
    </subcellularLocation>
</comment>
<dbReference type="PANTHER" id="PTHR30572">
    <property type="entry name" value="MEMBRANE COMPONENT OF TRANSPORTER-RELATED"/>
    <property type="match status" value="1"/>
</dbReference>
<organism evidence="10 11">
    <name type="scientific">Treponema saccharophilum DSM 2985</name>
    <dbReference type="NCBI Taxonomy" id="907348"/>
    <lineage>
        <taxon>Bacteria</taxon>
        <taxon>Pseudomonadati</taxon>
        <taxon>Spirochaetota</taxon>
        <taxon>Spirochaetia</taxon>
        <taxon>Spirochaetales</taxon>
        <taxon>Treponemataceae</taxon>
        <taxon>Treponema</taxon>
    </lineage>
</organism>
<keyword evidence="3 7" id="KW-0812">Transmembrane</keyword>